<comment type="caution">
    <text evidence="1">The sequence shown here is derived from an EMBL/GenBank/DDBJ whole genome shotgun (WGS) entry which is preliminary data.</text>
</comment>
<dbReference type="AlphaFoldDB" id="A0A9N9IAA7"/>
<accession>A0A9N9IAA7</accession>
<dbReference type="EMBL" id="CAJVPY010011606">
    <property type="protein sequence ID" value="CAG8728348.1"/>
    <property type="molecule type" value="Genomic_DNA"/>
</dbReference>
<keyword evidence="2" id="KW-1185">Reference proteome</keyword>
<name>A0A9N9IAA7_9GLOM</name>
<protein>
    <submittedName>
        <fullName evidence="1">11125_t:CDS:1</fullName>
    </submittedName>
</protein>
<evidence type="ECO:0000313" key="2">
    <source>
        <dbReference type="Proteomes" id="UP000789405"/>
    </source>
</evidence>
<organism evidence="1 2">
    <name type="scientific">Dentiscutata erythropus</name>
    <dbReference type="NCBI Taxonomy" id="1348616"/>
    <lineage>
        <taxon>Eukaryota</taxon>
        <taxon>Fungi</taxon>
        <taxon>Fungi incertae sedis</taxon>
        <taxon>Mucoromycota</taxon>
        <taxon>Glomeromycotina</taxon>
        <taxon>Glomeromycetes</taxon>
        <taxon>Diversisporales</taxon>
        <taxon>Gigasporaceae</taxon>
        <taxon>Dentiscutata</taxon>
    </lineage>
</organism>
<proteinExistence type="predicted"/>
<sequence length="398" mass="45825">MADIGGGSQLPSYMESINEEGNKNHVFPFCFGTQIIFPDPKMEQDYKYLGWKDFGVDYLENNCDKVRKVRFASWFSYTINANSGRYGSMSDTFQIYKLACEKALRRSAKSSSILRDAYEGFSKVPDIWALMVVRGVNKQRTQYISTVEAMESMVSLKFVSPTEENPVFSNKKKIGKRLNDLFQDETSRSLLLYELRNLFESFDASNIEWNDPLSFGCIVDRNSDIIFGKLPEDLNKREMIVSLPPIPADFQGNDEEFEAICCYFNDENKAEYTEGTYIVRIVSNFLDPLFCYENTKLKIIWAEEVSEASQRRMVDSGEIRVGHKPDFRVKSPLIAGKVEICLMEASRVLPTNKKIRDDWDKLIKLMKDAHMRLLKTLKIRLNQTLDPTVNLSGTHFDC</sequence>
<evidence type="ECO:0000313" key="1">
    <source>
        <dbReference type="EMBL" id="CAG8728348.1"/>
    </source>
</evidence>
<reference evidence="1" key="1">
    <citation type="submission" date="2021-06" db="EMBL/GenBank/DDBJ databases">
        <authorList>
            <person name="Kallberg Y."/>
            <person name="Tangrot J."/>
            <person name="Rosling A."/>
        </authorList>
    </citation>
    <scope>NUCLEOTIDE SEQUENCE</scope>
    <source>
        <strain evidence="1">MA453B</strain>
    </source>
</reference>
<dbReference type="OrthoDB" id="2359022at2759"/>
<dbReference type="Proteomes" id="UP000789405">
    <property type="component" value="Unassembled WGS sequence"/>
</dbReference>
<gene>
    <name evidence="1" type="ORF">DERYTH_LOCUS14903</name>
</gene>